<protein>
    <submittedName>
        <fullName evidence="2">Uncharacterized protein</fullName>
    </submittedName>
</protein>
<name>A0AA86S8A5_9FABA</name>
<accession>A0AA86S8A5</accession>
<proteinExistence type="predicted"/>
<evidence type="ECO:0000313" key="3">
    <source>
        <dbReference type="Proteomes" id="UP001189624"/>
    </source>
</evidence>
<gene>
    <name evidence="2" type="ORF">AYBTSS11_LOCUS12589</name>
</gene>
<evidence type="ECO:0000256" key="1">
    <source>
        <dbReference type="SAM" id="Coils"/>
    </source>
</evidence>
<dbReference type="Proteomes" id="UP001189624">
    <property type="component" value="Chromosome 4"/>
</dbReference>
<dbReference type="AlphaFoldDB" id="A0AA86S8A5"/>
<dbReference type="Gramene" id="rna-AYBTSS11_LOCUS12589">
    <property type="protein sequence ID" value="CAJ1947300.1"/>
    <property type="gene ID" value="gene-AYBTSS11_LOCUS12589"/>
</dbReference>
<organism evidence="2 3">
    <name type="scientific">Sphenostylis stenocarpa</name>
    <dbReference type="NCBI Taxonomy" id="92480"/>
    <lineage>
        <taxon>Eukaryota</taxon>
        <taxon>Viridiplantae</taxon>
        <taxon>Streptophyta</taxon>
        <taxon>Embryophyta</taxon>
        <taxon>Tracheophyta</taxon>
        <taxon>Spermatophyta</taxon>
        <taxon>Magnoliopsida</taxon>
        <taxon>eudicotyledons</taxon>
        <taxon>Gunneridae</taxon>
        <taxon>Pentapetalae</taxon>
        <taxon>rosids</taxon>
        <taxon>fabids</taxon>
        <taxon>Fabales</taxon>
        <taxon>Fabaceae</taxon>
        <taxon>Papilionoideae</taxon>
        <taxon>50 kb inversion clade</taxon>
        <taxon>NPAAA clade</taxon>
        <taxon>indigoferoid/millettioid clade</taxon>
        <taxon>Phaseoleae</taxon>
        <taxon>Sphenostylis</taxon>
    </lineage>
</organism>
<keyword evidence="3" id="KW-1185">Reference proteome</keyword>
<keyword evidence="1" id="KW-0175">Coiled coil</keyword>
<dbReference type="EMBL" id="OY731401">
    <property type="protein sequence ID" value="CAJ1947300.1"/>
    <property type="molecule type" value="Genomic_DNA"/>
</dbReference>
<sequence length="74" mass="8118">MQCLVALATGIVSKLGESLVTPIANQIGYLVYYNKNIKILKNELKTLEGRKQGVEGVVDEGKRNGRQIVSDVED</sequence>
<evidence type="ECO:0000313" key="2">
    <source>
        <dbReference type="EMBL" id="CAJ1947300.1"/>
    </source>
</evidence>
<feature type="coiled-coil region" evidence="1">
    <location>
        <begin position="30"/>
        <end position="57"/>
    </location>
</feature>
<reference evidence="2" key="1">
    <citation type="submission" date="2023-10" db="EMBL/GenBank/DDBJ databases">
        <authorList>
            <person name="Domelevo Entfellner J.-B."/>
        </authorList>
    </citation>
    <scope>NUCLEOTIDE SEQUENCE</scope>
</reference>